<dbReference type="Proteomes" id="UP001058974">
    <property type="component" value="Chromosome 6"/>
</dbReference>
<keyword evidence="9" id="KW-0732">Signal</keyword>
<comment type="subcellular location">
    <subcellularLocation>
        <location evidence="1">Secreted</location>
        <location evidence="1">Cell wall</location>
    </subcellularLocation>
</comment>
<evidence type="ECO:0000313" key="11">
    <source>
        <dbReference type="Proteomes" id="UP001058974"/>
    </source>
</evidence>
<keyword evidence="7" id="KW-0961">Cell wall biogenesis/degradation</keyword>
<dbReference type="SMART" id="SM00710">
    <property type="entry name" value="PbH1"/>
    <property type="match status" value="5"/>
</dbReference>
<evidence type="ECO:0000256" key="5">
    <source>
        <dbReference type="ARBA" id="ARBA00022801"/>
    </source>
</evidence>
<gene>
    <name evidence="10" type="ORF">KIW84_060796</name>
</gene>
<evidence type="ECO:0000256" key="2">
    <source>
        <dbReference type="ARBA" id="ARBA00008834"/>
    </source>
</evidence>
<comment type="caution">
    <text evidence="10">The sequence shown here is derived from an EMBL/GenBank/DDBJ whole genome shotgun (WGS) entry which is preliminary data.</text>
</comment>
<evidence type="ECO:0000256" key="3">
    <source>
        <dbReference type="ARBA" id="ARBA00022512"/>
    </source>
</evidence>
<evidence type="ECO:0000256" key="8">
    <source>
        <dbReference type="RuleBase" id="RU361169"/>
    </source>
</evidence>
<proteinExistence type="inferred from homology"/>
<dbReference type="InterPro" id="IPR006626">
    <property type="entry name" value="PbH1"/>
</dbReference>
<keyword evidence="3" id="KW-0134">Cell wall</keyword>
<dbReference type="EMBL" id="JAMSHJ010000006">
    <property type="protein sequence ID" value="KAI5393821.1"/>
    <property type="molecule type" value="Genomic_DNA"/>
</dbReference>
<evidence type="ECO:0000256" key="7">
    <source>
        <dbReference type="ARBA" id="ARBA00023316"/>
    </source>
</evidence>
<comment type="similarity">
    <text evidence="2 8">Belongs to the glycosyl hydrolase 28 family.</text>
</comment>
<keyword evidence="4" id="KW-0964">Secreted</keyword>
<dbReference type="Pfam" id="PF00295">
    <property type="entry name" value="Glyco_hydro_28"/>
    <property type="match status" value="1"/>
</dbReference>
<dbReference type="Gene3D" id="2.160.20.10">
    <property type="entry name" value="Single-stranded right-handed beta-helix, Pectin lyase-like"/>
    <property type="match status" value="1"/>
</dbReference>
<dbReference type="InterPro" id="IPR000743">
    <property type="entry name" value="Glyco_hydro_28"/>
</dbReference>
<dbReference type="SUPFAM" id="SSF51126">
    <property type="entry name" value="Pectin lyase-like"/>
    <property type="match status" value="1"/>
</dbReference>
<dbReference type="Gramene" id="Psat06G0079600-T2">
    <property type="protein sequence ID" value="KAI5393821.1"/>
    <property type="gene ID" value="KIW84_060796"/>
</dbReference>
<keyword evidence="5 8" id="KW-0378">Hydrolase</keyword>
<dbReference type="GO" id="GO:0005975">
    <property type="term" value="P:carbohydrate metabolic process"/>
    <property type="evidence" value="ECO:0007669"/>
    <property type="project" value="InterPro"/>
</dbReference>
<keyword evidence="11" id="KW-1185">Reference proteome</keyword>
<name>A0A9D4W1W3_PEA</name>
<dbReference type="PANTHER" id="PTHR31375">
    <property type="match status" value="1"/>
</dbReference>
<sequence>DFLITSLLVFSTTFCNSWNIAFGENNFDVLKYGAKGDGISDDTQAFVKAWNDLCGANQGTPTLVVPSGHTFLVHQYIFKGPCKSQNIQIKLDGTILAPHRNQWGACSKRWLHFIDVHGISFYGSGVIDGNGEDWWKDYDSPNQCKGSPTALLFERCDELQLSGISHINGPGFHLHIVHCRDVTISNIKINAPATTHNTDGIDLTNSVRVNIYDSAIQGGDDCVAIKGGSQFVNVTKLTCGPTTHGISVGSLGGGESDEFAENINIKYCTFNGAVSAVKIKTWPGGKGYVKSVVFDHITVNEVYNPIYIDQHYMKTPEKDQALKVSDVTISNVYGTFTSDQPIVLDCARIGCDNIILQDIKLDAVDRRKPSNTICNNVNGRTDVNVSPSLHCVRT</sequence>
<reference evidence="10 11" key="1">
    <citation type="journal article" date="2022" name="Nat. Genet.">
        <title>Improved pea reference genome and pan-genome highlight genomic features and evolutionary characteristics.</title>
        <authorList>
            <person name="Yang T."/>
            <person name="Liu R."/>
            <person name="Luo Y."/>
            <person name="Hu S."/>
            <person name="Wang D."/>
            <person name="Wang C."/>
            <person name="Pandey M.K."/>
            <person name="Ge S."/>
            <person name="Xu Q."/>
            <person name="Li N."/>
            <person name="Li G."/>
            <person name="Huang Y."/>
            <person name="Saxena R.K."/>
            <person name="Ji Y."/>
            <person name="Li M."/>
            <person name="Yan X."/>
            <person name="He Y."/>
            <person name="Liu Y."/>
            <person name="Wang X."/>
            <person name="Xiang C."/>
            <person name="Varshney R.K."/>
            <person name="Ding H."/>
            <person name="Gao S."/>
            <person name="Zong X."/>
        </authorList>
    </citation>
    <scope>NUCLEOTIDE SEQUENCE [LARGE SCALE GENOMIC DNA]</scope>
    <source>
        <strain evidence="10 11">cv. Zhongwan 6</strain>
    </source>
</reference>
<dbReference type="InterPro" id="IPR011050">
    <property type="entry name" value="Pectin_lyase_fold/virulence"/>
</dbReference>
<keyword evidence="6 8" id="KW-0326">Glycosidase</keyword>
<dbReference type="AlphaFoldDB" id="A0A9D4W1W3"/>
<evidence type="ECO:0000256" key="1">
    <source>
        <dbReference type="ARBA" id="ARBA00004191"/>
    </source>
</evidence>
<evidence type="ECO:0000256" key="4">
    <source>
        <dbReference type="ARBA" id="ARBA00022525"/>
    </source>
</evidence>
<feature type="chain" id="PRO_5039680448" description="Polygalacturonase" evidence="9">
    <location>
        <begin position="24"/>
        <end position="394"/>
    </location>
</feature>
<evidence type="ECO:0000256" key="6">
    <source>
        <dbReference type="ARBA" id="ARBA00023295"/>
    </source>
</evidence>
<dbReference type="GO" id="GO:0071555">
    <property type="term" value="P:cell wall organization"/>
    <property type="evidence" value="ECO:0007669"/>
    <property type="project" value="UniProtKB-KW"/>
</dbReference>
<evidence type="ECO:0000256" key="9">
    <source>
        <dbReference type="SAM" id="SignalP"/>
    </source>
</evidence>
<feature type="non-terminal residue" evidence="10">
    <location>
        <position position="1"/>
    </location>
</feature>
<evidence type="ECO:0008006" key="12">
    <source>
        <dbReference type="Google" id="ProtNLM"/>
    </source>
</evidence>
<accession>A0A9D4W1W3</accession>
<evidence type="ECO:0000313" key="10">
    <source>
        <dbReference type="EMBL" id="KAI5393821.1"/>
    </source>
</evidence>
<protein>
    <recommendedName>
        <fullName evidence="12">Polygalacturonase</fullName>
    </recommendedName>
</protein>
<organism evidence="10 11">
    <name type="scientific">Pisum sativum</name>
    <name type="common">Garden pea</name>
    <name type="synonym">Lathyrus oleraceus</name>
    <dbReference type="NCBI Taxonomy" id="3888"/>
    <lineage>
        <taxon>Eukaryota</taxon>
        <taxon>Viridiplantae</taxon>
        <taxon>Streptophyta</taxon>
        <taxon>Embryophyta</taxon>
        <taxon>Tracheophyta</taxon>
        <taxon>Spermatophyta</taxon>
        <taxon>Magnoliopsida</taxon>
        <taxon>eudicotyledons</taxon>
        <taxon>Gunneridae</taxon>
        <taxon>Pentapetalae</taxon>
        <taxon>rosids</taxon>
        <taxon>fabids</taxon>
        <taxon>Fabales</taxon>
        <taxon>Fabaceae</taxon>
        <taxon>Papilionoideae</taxon>
        <taxon>50 kb inversion clade</taxon>
        <taxon>NPAAA clade</taxon>
        <taxon>Hologalegina</taxon>
        <taxon>IRL clade</taxon>
        <taxon>Fabeae</taxon>
        <taxon>Lathyrus</taxon>
    </lineage>
</organism>
<dbReference type="GO" id="GO:0004650">
    <property type="term" value="F:polygalacturonase activity"/>
    <property type="evidence" value="ECO:0007669"/>
    <property type="project" value="InterPro"/>
</dbReference>
<feature type="signal peptide" evidence="9">
    <location>
        <begin position="1"/>
        <end position="23"/>
    </location>
</feature>
<dbReference type="InterPro" id="IPR012334">
    <property type="entry name" value="Pectin_lyas_fold"/>
</dbReference>